<comment type="caution">
    <text evidence="1">The sequence shown here is derived from an EMBL/GenBank/DDBJ whole genome shotgun (WGS) entry which is preliminary data.</text>
</comment>
<protein>
    <submittedName>
        <fullName evidence="1">Uncharacterized protein</fullName>
    </submittedName>
</protein>
<sequence length="72" mass="7916">MTWCAVTQASITRRRLKFCGGDSAAALNPKGILFLGASESIAGLTEEYEMVRCNPGSITRRRLNRETAQRAL</sequence>
<dbReference type="OrthoDB" id="9816309at2"/>
<evidence type="ECO:0000313" key="2">
    <source>
        <dbReference type="Proteomes" id="UP000267448"/>
    </source>
</evidence>
<accession>A0A3S0LN02</accession>
<evidence type="ECO:0000313" key="1">
    <source>
        <dbReference type="EMBL" id="RTR39318.1"/>
    </source>
</evidence>
<dbReference type="Proteomes" id="UP000267448">
    <property type="component" value="Unassembled WGS sequence"/>
</dbReference>
<keyword evidence="2" id="KW-1185">Reference proteome</keyword>
<proteinExistence type="predicted"/>
<reference evidence="1 2" key="1">
    <citation type="submission" date="2018-12" db="EMBL/GenBank/DDBJ databases">
        <authorList>
            <person name="Yu L."/>
        </authorList>
    </citation>
    <scope>NUCLEOTIDE SEQUENCE [LARGE SCALE GENOMIC DNA]</scope>
    <source>
        <strain evidence="1 2">HAW-EB2</strain>
    </source>
</reference>
<dbReference type="AlphaFoldDB" id="A0A3S0LN02"/>
<dbReference type="EMBL" id="RXNU01000004">
    <property type="protein sequence ID" value="RTR39318.1"/>
    <property type="molecule type" value="Genomic_DNA"/>
</dbReference>
<gene>
    <name evidence="1" type="ORF">EKG38_10440</name>
</gene>
<name>A0A3S0LN02_9GAMM</name>
<organism evidence="1 2">
    <name type="scientific">Shewanella canadensis</name>
    <dbReference type="NCBI Taxonomy" id="271096"/>
    <lineage>
        <taxon>Bacteria</taxon>
        <taxon>Pseudomonadati</taxon>
        <taxon>Pseudomonadota</taxon>
        <taxon>Gammaproteobacteria</taxon>
        <taxon>Alteromonadales</taxon>
        <taxon>Shewanellaceae</taxon>
        <taxon>Shewanella</taxon>
    </lineage>
</organism>